<organism evidence="1 2">
    <name type="scientific">Naganishia adeliensis</name>
    <dbReference type="NCBI Taxonomy" id="92952"/>
    <lineage>
        <taxon>Eukaryota</taxon>
        <taxon>Fungi</taxon>
        <taxon>Dikarya</taxon>
        <taxon>Basidiomycota</taxon>
        <taxon>Agaricomycotina</taxon>
        <taxon>Tremellomycetes</taxon>
        <taxon>Filobasidiales</taxon>
        <taxon>Filobasidiaceae</taxon>
        <taxon>Naganishia</taxon>
    </lineage>
</organism>
<name>A0ACC2VB52_9TREE</name>
<gene>
    <name evidence="1" type="ORF">QFC20_006483</name>
</gene>
<accession>A0ACC2VB52</accession>
<protein>
    <submittedName>
        <fullName evidence="1">Uncharacterized protein</fullName>
    </submittedName>
</protein>
<dbReference type="Proteomes" id="UP001230649">
    <property type="component" value="Unassembled WGS sequence"/>
</dbReference>
<comment type="caution">
    <text evidence="1">The sequence shown here is derived from an EMBL/GenBank/DDBJ whole genome shotgun (WGS) entry which is preliminary data.</text>
</comment>
<reference evidence="1" key="1">
    <citation type="submission" date="2023-04" db="EMBL/GenBank/DDBJ databases">
        <title>Draft Genome sequencing of Naganishia species isolated from polar environments using Oxford Nanopore Technology.</title>
        <authorList>
            <person name="Leo P."/>
            <person name="Venkateswaran K."/>
        </authorList>
    </citation>
    <scope>NUCLEOTIDE SEQUENCE</scope>
    <source>
        <strain evidence="1">MNA-CCFEE 5262</strain>
    </source>
</reference>
<dbReference type="EMBL" id="JASBWS010000116">
    <property type="protein sequence ID" value="KAJ9096150.1"/>
    <property type="molecule type" value="Genomic_DNA"/>
</dbReference>
<sequence>MQLALLILLVVAFASVLGWIGKSALSSWAFALYSPIFLTSLHTQQRTLKREILRNKAELQATSSQDQFAKWAKLRRKLDKGLSDLETINANVASHRAQFDRAFSTLLYVSTSGLQWAIVWWYRREPVFWMPAGWIPRGFDRWLSFGGGPRGSVSVTICSIVCKNVAGILAGVVAQWVPNPFDTALWNRQGEKSGKLADPVRASEVDEKNQ</sequence>
<evidence type="ECO:0000313" key="2">
    <source>
        <dbReference type="Proteomes" id="UP001230649"/>
    </source>
</evidence>
<proteinExistence type="predicted"/>
<evidence type="ECO:0000313" key="1">
    <source>
        <dbReference type="EMBL" id="KAJ9096150.1"/>
    </source>
</evidence>
<keyword evidence="2" id="KW-1185">Reference proteome</keyword>